<reference evidence="1 2" key="1">
    <citation type="submission" date="2013-01" db="EMBL/GenBank/DDBJ databases">
        <authorList>
            <person name="Bench S."/>
        </authorList>
    </citation>
    <scope>NUCLEOTIDE SEQUENCE [LARGE SCALE GENOMIC DNA]</scope>
    <source>
        <strain evidence="1 2">WH 0401</strain>
    </source>
</reference>
<evidence type="ECO:0000313" key="1">
    <source>
        <dbReference type="EMBL" id="CCQ60640.1"/>
    </source>
</evidence>
<reference evidence="1 2" key="2">
    <citation type="submission" date="2013-09" db="EMBL/GenBank/DDBJ databases">
        <title>Whole genome comparison of six Crocosphaera watsonii strains with differing phenotypes.</title>
        <authorList>
            <person name="Bench S.R."/>
            <person name="Heller P."/>
            <person name="Frank I."/>
            <person name="Arciniega M."/>
            <person name="Shilova I.N."/>
            <person name="Zehr J.P."/>
        </authorList>
    </citation>
    <scope>NUCLEOTIDE SEQUENCE [LARGE SCALE GENOMIC DNA]</scope>
    <source>
        <strain evidence="1 2">WH 0401</strain>
    </source>
</reference>
<dbReference type="Proteomes" id="UP000018198">
    <property type="component" value="Unassembled WGS sequence"/>
</dbReference>
<dbReference type="AlphaFoldDB" id="T2J5Z3"/>
<accession>T2J5Z3</accession>
<protein>
    <submittedName>
        <fullName evidence="1">Uncharacterized protein</fullName>
    </submittedName>
</protein>
<comment type="caution">
    <text evidence="1">The sequence shown here is derived from an EMBL/GenBank/DDBJ whole genome shotgun (WGS) entry which is preliminary data.</text>
</comment>
<gene>
    <name evidence="1" type="ORF">CWATWH0401_2243</name>
</gene>
<name>T2J5Z3_CROWT</name>
<organism evidence="1 2">
    <name type="scientific">Crocosphaera watsonii WH 0401</name>
    <dbReference type="NCBI Taxonomy" id="555881"/>
    <lineage>
        <taxon>Bacteria</taxon>
        <taxon>Bacillati</taxon>
        <taxon>Cyanobacteriota</taxon>
        <taxon>Cyanophyceae</taxon>
        <taxon>Oscillatoriophycideae</taxon>
        <taxon>Chroococcales</taxon>
        <taxon>Aphanothecaceae</taxon>
        <taxon>Crocosphaera</taxon>
    </lineage>
</organism>
<sequence length="59" mass="7196">MWYILIINRIFDFRKVTREASHFCKKRDEWSLTQEIPEVGRVGSLGVSINFYCEKKYFF</sequence>
<proteinExistence type="predicted"/>
<evidence type="ECO:0000313" key="2">
    <source>
        <dbReference type="Proteomes" id="UP000018198"/>
    </source>
</evidence>
<dbReference type="EMBL" id="CAQM01000175">
    <property type="protein sequence ID" value="CCQ60640.1"/>
    <property type="molecule type" value="Genomic_DNA"/>
</dbReference>